<name>A0A4Y2V2B1_ARAVE</name>
<sequence>MEHCNLRSSASRTESSSTCQRRSERLVLMCLSRGPIKGFATPFEGPFPVKDADRTRILPCTSRRSRESNIRCGQELQTCCLLIEHCQIPI</sequence>
<evidence type="ECO:0000313" key="2">
    <source>
        <dbReference type="EMBL" id="GBO17887.1"/>
    </source>
</evidence>
<dbReference type="Proteomes" id="UP000499080">
    <property type="component" value="Unassembled WGS sequence"/>
</dbReference>
<dbReference type="AlphaFoldDB" id="A0A4Y2V2B1"/>
<evidence type="ECO:0000313" key="3">
    <source>
        <dbReference type="Proteomes" id="UP000499080"/>
    </source>
</evidence>
<reference evidence="2 3" key="1">
    <citation type="journal article" date="2019" name="Sci. Rep.">
        <title>Orb-weaving spider Araneus ventricosus genome elucidates the spidroin gene catalogue.</title>
        <authorList>
            <person name="Kono N."/>
            <person name="Nakamura H."/>
            <person name="Ohtoshi R."/>
            <person name="Moran D.A.P."/>
            <person name="Shinohara A."/>
            <person name="Yoshida Y."/>
            <person name="Fujiwara M."/>
            <person name="Mori M."/>
            <person name="Tomita M."/>
            <person name="Arakawa K."/>
        </authorList>
    </citation>
    <scope>NUCLEOTIDE SEQUENCE [LARGE SCALE GENOMIC DNA]</scope>
</reference>
<gene>
    <name evidence="2" type="ORF">AVEN_69973_1</name>
</gene>
<proteinExistence type="predicted"/>
<organism evidence="2 3">
    <name type="scientific">Araneus ventricosus</name>
    <name type="common">Orbweaver spider</name>
    <name type="synonym">Epeira ventricosa</name>
    <dbReference type="NCBI Taxonomy" id="182803"/>
    <lineage>
        <taxon>Eukaryota</taxon>
        <taxon>Metazoa</taxon>
        <taxon>Ecdysozoa</taxon>
        <taxon>Arthropoda</taxon>
        <taxon>Chelicerata</taxon>
        <taxon>Arachnida</taxon>
        <taxon>Araneae</taxon>
        <taxon>Araneomorphae</taxon>
        <taxon>Entelegynae</taxon>
        <taxon>Araneoidea</taxon>
        <taxon>Araneidae</taxon>
        <taxon>Araneus</taxon>
    </lineage>
</organism>
<protein>
    <submittedName>
        <fullName evidence="2">Uncharacterized protein</fullName>
    </submittedName>
</protein>
<dbReference type="EMBL" id="BGPR01041598">
    <property type="protein sequence ID" value="GBO17887.1"/>
    <property type="molecule type" value="Genomic_DNA"/>
</dbReference>
<accession>A0A4Y2V2B1</accession>
<keyword evidence="3" id="KW-1185">Reference proteome</keyword>
<feature type="region of interest" description="Disordered" evidence="1">
    <location>
        <begin position="1"/>
        <end position="21"/>
    </location>
</feature>
<feature type="compositionally biased region" description="Low complexity" evidence="1">
    <location>
        <begin position="7"/>
        <end position="18"/>
    </location>
</feature>
<comment type="caution">
    <text evidence="2">The sequence shown here is derived from an EMBL/GenBank/DDBJ whole genome shotgun (WGS) entry which is preliminary data.</text>
</comment>
<evidence type="ECO:0000256" key="1">
    <source>
        <dbReference type="SAM" id="MobiDB-lite"/>
    </source>
</evidence>